<dbReference type="OrthoDB" id="5170688at2"/>
<name>A0A5J6H7Y3_STRAD</name>
<keyword evidence="2" id="KW-1185">Reference proteome</keyword>
<dbReference type="Proteomes" id="UP000326553">
    <property type="component" value="Chromosome"/>
</dbReference>
<proteinExistence type="predicted"/>
<dbReference type="RefSeq" id="WP_055531843.1">
    <property type="nucleotide sequence ID" value="NZ_CP023695.1"/>
</dbReference>
<reference evidence="1 2" key="1">
    <citation type="submission" date="2017-09" db="EMBL/GenBank/DDBJ databases">
        <authorList>
            <person name="Lee N."/>
            <person name="Cho B.-K."/>
        </authorList>
    </citation>
    <scope>NUCLEOTIDE SEQUENCE [LARGE SCALE GENOMIC DNA]</scope>
    <source>
        <strain evidence="1 2">ATCC 12461</strain>
    </source>
</reference>
<organism evidence="1 2">
    <name type="scientific">Streptomyces alboniger</name>
    <dbReference type="NCBI Taxonomy" id="132473"/>
    <lineage>
        <taxon>Bacteria</taxon>
        <taxon>Bacillati</taxon>
        <taxon>Actinomycetota</taxon>
        <taxon>Actinomycetes</taxon>
        <taxon>Kitasatosporales</taxon>
        <taxon>Streptomycetaceae</taxon>
        <taxon>Streptomyces</taxon>
        <taxon>Streptomyces aurantiacus group</taxon>
    </lineage>
</organism>
<evidence type="ECO:0000313" key="2">
    <source>
        <dbReference type="Proteomes" id="UP000326553"/>
    </source>
</evidence>
<dbReference type="KEGG" id="salw:CP975_00610"/>
<evidence type="ECO:0000313" key="1">
    <source>
        <dbReference type="EMBL" id="QEV16206.1"/>
    </source>
</evidence>
<dbReference type="AlphaFoldDB" id="A0A5J6H7Y3"/>
<protein>
    <submittedName>
        <fullName evidence="1">Uncharacterized protein</fullName>
    </submittedName>
</protein>
<accession>A0A5J6H7Y3</accession>
<sequence>MAVQTEGWAADGTRVPAPAWIEASLKLKEGRDPLGLQTTTQDRLMPVLLPGILELTRRARYFSFHAFLLAEYRDRHLAADGNALSAFIKRREWEFGLAVLRCPRGCGSSPVGARRLSGLARGPGPYERGESVASAFGGYGLYYRSPMAEFGIVARAGTLLGGRPIPIDVLHDTDRARRPASAFKSAVEHTAYYQRVMWTTDDLPADVLDEYAHAACLCRLRELPEERAAVHAALFCTDAPTIEARSPGGDENSALQGVGDGPEAIGEVFAEAGVRQRCLSVGHYLSLLDADPSVVASETAYRDGLWSPPAPRGDAHAVVAGQWAALIAKDVWQEALCSVWVEFCRAGLIRTGELGRGLTWDEVRGVAAGLAAGQPDLRPTSSTTAVAAQLAAGTLAVPDADGILVDVATAPLDDLRRLTSQLDTASSGLVVLLELVRRMEGRAGDGWQKAADIRSGWQPSIADVTAALRTHLADSPTVADTLWWLVSRFVIPVHERIAYSKLPERTFRFRWEDGLLHFYDHGVERFPLAAVRNAPLASLTWDLGLWTETDDDRRPAALTARGMRFVEEALG</sequence>
<dbReference type="EMBL" id="CP023695">
    <property type="protein sequence ID" value="QEV16206.1"/>
    <property type="molecule type" value="Genomic_DNA"/>
</dbReference>
<gene>
    <name evidence="1" type="ORF">CP975_00610</name>
</gene>